<sequence length="149" mass="17102">MEQPHVLPTELNLHQQSRVLEIVFDDGARFRLPCEYLRVYSPSAEVRGHSPATAKLQVGKEGVNIRDLEPIGRYAIKIHFDDGHNSGLYDWAYLYKLGRAWQPFWFDYLRQLKDAGHERRGPDPFDELKARGEAPSELPVGTLPPHEPT</sequence>
<dbReference type="InterPro" id="IPR038492">
    <property type="entry name" value="GBBH-like_N_sf"/>
</dbReference>
<feature type="compositionally biased region" description="Basic and acidic residues" evidence="3">
    <location>
        <begin position="117"/>
        <end position="134"/>
    </location>
</feature>
<evidence type="ECO:0000313" key="6">
    <source>
        <dbReference type="Proteomes" id="UP000434044"/>
    </source>
</evidence>
<feature type="domain" description="Gamma-butyrobetaine hydroxylase-like N-terminal" evidence="4">
    <location>
        <begin position="12"/>
        <end position="95"/>
    </location>
</feature>
<dbReference type="Pfam" id="PF06155">
    <property type="entry name" value="GBBH-like_N"/>
    <property type="match status" value="1"/>
</dbReference>
<keyword evidence="6" id="KW-1185">Reference proteome</keyword>
<accession>A0A6N8EH00</accession>
<dbReference type="PANTHER" id="PTHR35303">
    <property type="entry name" value="OS02G0197800 PROTEIN"/>
    <property type="match status" value="1"/>
</dbReference>
<evidence type="ECO:0000256" key="3">
    <source>
        <dbReference type="SAM" id="MobiDB-lite"/>
    </source>
</evidence>
<dbReference type="GO" id="GO:0046872">
    <property type="term" value="F:metal ion binding"/>
    <property type="evidence" value="ECO:0007669"/>
    <property type="project" value="UniProtKB-KW"/>
</dbReference>
<protein>
    <submittedName>
        <fullName evidence="5">DUF971 domain-containing protein</fullName>
    </submittedName>
</protein>
<evidence type="ECO:0000256" key="2">
    <source>
        <dbReference type="ARBA" id="ARBA00023004"/>
    </source>
</evidence>
<dbReference type="OrthoDB" id="9794178at2"/>
<organism evidence="5 6">
    <name type="scientific">Allochromatium palmeri</name>
    <dbReference type="NCBI Taxonomy" id="231048"/>
    <lineage>
        <taxon>Bacteria</taxon>
        <taxon>Pseudomonadati</taxon>
        <taxon>Pseudomonadota</taxon>
        <taxon>Gammaproteobacteria</taxon>
        <taxon>Chromatiales</taxon>
        <taxon>Chromatiaceae</taxon>
        <taxon>Allochromatium</taxon>
    </lineage>
</organism>
<feature type="region of interest" description="Disordered" evidence="3">
    <location>
        <begin position="117"/>
        <end position="149"/>
    </location>
</feature>
<keyword evidence="2" id="KW-0408">Iron</keyword>
<evidence type="ECO:0000256" key="1">
    <source>
        <dbReference type="ARBA" id="ARBA00022723"/>
    </source>
</evidence>
<reference evidence="5 6" key="1">
    <citation type="submission" date="2019-11" db="EMBL/GenBank/DDBJ databases">
        <title>Whole-genome sequence of the anaerobic purple sulfur bacterium Allochromatium palmeri DSM 15591.</title>
        <authorList>
            <person name="Kyndt J.A."/>
            <person name="Meyer T.E."/>
        </authorList>
    </citation>
    <scope>NUCLEOTIDE SEQUENCE [LARGE SCALE GENOMIC DNA]</scope>
    <source>
        <strain evidence="5 6">DSM 15591</strain>
    </source>
</reference>
<name>A0A6N8EH00_9GAMM</name>
<dbReference type="RefSeq" id="WP_155451434.1">
    <property type="nucleotide sequence ID" value="NZ_WNKT01000056.1"/>
</dbReference>
<dbReference type="Proteomes" id="UP000434044">
    <property type="component" value="Unassembled WGS sequence"/>
</dbReference>
<comment type="caution">
    <text evidence="5">The sequence shown here is derived from an EMBL/GenBank/DDBJ whole genome shotgun (WGS) entry which is preliminary data.</text>
</comment>
<evidence type="ECO:0000259" key="4">
    <source>
        <dbReference type="Pfam" id="PF06155"/>
    </source>
</evidence>
<evidence type="ECO:0000313" key="5">
    <source>
        <dbReference type="EMBL" id="MTW22880.1"/>
    </source>
</evidence>
<dbReference type="InterPro" id="IPR010376">
    <property type="entry name" value="GBBH-like_N"/>
</dbReference>
<dbReference type="EMBL" id="WNKT01000056">
    <property type="protein sequence ID" value="MTW22880.1"/>
    <property type="molecule type" value="Genomic_DNA"/>
</dbReference>
<dbReference type="PANTHER" id="PTHR35303:SF5">
    <property type="entry name" value="OS02G0197800 PROTEIN"/>
    <property type="match status" value="1"/>
</dbReference>
<dbReference type="Gene3D" id="3.30.2020.30">
    <property type="match status" value="1"/>
</dbReference>
<gene>
    <name evidence="5" type="ORF">GJ668_17635</name>
</gene>
<dbReference type="AlphaFoldDB" id="A0A6N8EH00"/>
<proteinExistence type="predicted"/>
<keyword evidence="1" id="KW-0479">Metal-binding</keyword>